<dbReference type="NCBIfam" id="TIGR01616">
    <property type="entry name" value="nitro_assoc"/>
    <property type="match status" value="1"/>
</dbReference>
<sequence length="137" mass="15383">MATIIFYEKPSCRNNTRQKALLAEAGHVVEARNLLEQEWTTEELEKFFGSKPIADCFNTSAPAITSGQLQPESLSRNEALALMVKEPILIKRPLMTIGEHYLQGFSMDRLHELIGLTAESEKTDFSQCPHDATSVCR</sequence>
<dbReference type="OrthoDB" id="9794155at2"/>
<reference evidence="3" key="1">
    <citation type="submission" date="2005-08" db="EMBL/GenBank/DDBJ databases">
        <title>Complete sequence of Chlorobium chlorochromatii CaD3.</title>
        <authorList>
            <person name="Copeland A."/>
            <person name="Lucas S."/>
            <person name="Lapidus A."/>
            <person name="Barry K."/>
            <person name="Detter J.C."/>
            <person name="Glavina T."/>
            <person name="Hammon N."/>
            <person name="Israni S."/>
            <person name="Pitluck S."/>
            <person name="Bryant D."/>
            <person name="Schmutz J."/>
            <person name="Larimer F."/>
            <person name="Land M."/>
            <person name="Kyrpides N."/>
            <person name="Ivanova N."/>
            <person name="Richardson P."/>
        </authorList>
    </citation>
    <scope>NUCLEOTIDE SEQUENCE [LARGE SCALE GENOMIC DNA]</scope>
    <source>
        <strain evidence="3">CaD3</strain>
    </source>
</reference>
<dbReference type="HOGENOM" id="CLU_133290_0_0_10"/>
<dbReference type="InterPro" id="IPR006660">
    <property type="entry name" value="Arsenate_reductase-like"/>
</dbReference>
<dbReference type="PANTHER" id="PTHR30041">
    <property type="entry name" value="ARSENATE REDUCTASE"/>
    <property type="match status" value="1"/>
</dbReference>
<dbReference type="eggNOG" id="COG1393">
    <property type="taxonomic scope" value="Bacteria"/>
</dbReference>
<dbReference type="EMBL" id="CP000108">
    <property type="protein sequence ID" value="ABB28810.1"/>
    <property type="molecule type" value="Genomic_DNA"/>
</dbReference>
<accession>Q3AQB5</accession>
<gene>
    <name evidence="3" type="ordered locus">Cag_1555</name>
</gene>
<dbReference type="SUPFAM" id="SSF52833">
    <property type="entry name" value="Thioredoxin-like"/>
    <property type="match status" value="1"/>
</dbReference>
<dbReference type="STRING" id="340177.Cag_1555"/>
<dbReference type="InterPro" id="IPR036249">
    <property type="entry name" value="Thioredoxin-like_sf"/>
</dbReference>
<evidence type="ECO:0000256" key="2">
    <source>
        <dbReference type="PROSITE-ProRule" id="PRU01282"/>
    </source>
</evidence>
<name>Q3AQB5_CHLCH</name>
<dbReference type="CDD" id="cd03033">
    <property type="entry name" value="ArsC_15kD"/>
    <property type="match status" value="1"/>
</dbReference>
<dbReference type="PROSITE" id="PS51353">
    <property type="entry name" value="ARSC"/>
    <property type="match status" value="1"/>
</dbReference>
<protein>
    <submittedName>
        <fullName evidence="3">Nitrogenase-associated protein</fullName>
    </submittedName>
</protein>
<organism evidence="3">
    <name type="scientific">Chlorobium chlorochromatii (strain CaD3)</name>
    <dbReference type="NCBI Taxonomy" id="340177"/>
    <lineage>
        <taxon>Bacteria</taxon>
        <taxon>Pseudomonadati</taxon>
        <taxon>Chlorobiota</taxon>
        <taxon>Chlorobiia</taxon>
        <taxon>Chlorobiales</taxon>
        <taxon>Chlorobiaceae</taxon>
        <taxon>Chlorobium/Pelodictyon group</taxon>
        <taxon>Chlorobium</taxon>
    </lineage>
</organism>
<dbReference type="Pfam" id="PF03960">
    <property type="entry name" value="ArsC"/>
    <property type="match status" value="1"/>
</dbReference>
<dbReference type="PANTHER" id="PTHR30041:SF8">
    <property type="entry name" value="PROTEIN YFFB"/>
    <property type="match status" value="1"/>
</dbReference>
<dbReference type="InterPro" id="IPR006503">
    <property type="entry name" value="Nase-assoc"/>
</dbReference>
<evidence type="ECO:0000313" key="3">
    <source>
        <dbReference type="EMBL" id="ABB28810.1"/>
    </source>
</evidence>
<dbReference type="AlphaFoldDB" id="Q3AQB5"/>
<dbReference type="Gene3D" id="3.40.30.10">
    <property type="entry name" value="Glutaredoxin"/>
    <property type="match status" value="1"/>
</dbReference>
<evidence type="ECO:0000256" key="1">
    <source>
        <dbReference type="ARBA" id="ARBA00007198"/>
    </source>
</evidence>
<dbReference type="KEGG" id="cch:Cag_1555"/>
<proteinExistence type="inferred from homology"/>
<comment type="similarity">
    <text evidence="1 2">Belongs to the ArsC family.</text>
</comment>